<dbReference type="Gene3D" id="3.40.50.2000">
    <property type="entry name" value="Glycogen Phosphorylase B"/>
    <property type="match status" value="2"/>
</dbReference>
<dbReference type="EMBL" id="FTOE01000001">
    <property type="protein sequence ID" value="SIS47743.1"/>
    <property type="molecule type" value="Genomic_DNA"/>
</dbReference>
<dbReference type="Proteomes" id="UP000185999">
    <property type="component" value="Unassembled WGS sequence"/>
</dbReference>
<evidence type="ECO:0000259" key="2">
    <source>
        <dbReference type="Pfam" id="PF13439"/>
    </source>
</evidence>
<feature type="domain" description="Glycosyltransferase subfamily 4-like N-terminal" evidence="2">
    <location>
        <begin position="26"/>
        <end position="202"/>
    </location>
</feature>
<dbReference type="PANTHER" id="PTHR12526:SF630">
    <property type="entry name" value="GLYCOSYLTRANSFERASE"/>
    <property type="match status" value="1"/>
</dbReference>
<sequence length="389" mass="44311">MKSVNKKILMVCGVDPEKSIFIKSEIQSLENRGHEIKLITRLPSKKPSKWVIYNGFFHKPNTPFKTLIWYLIFKFKGVFNEPYRQYINDEAQWKFFGKYIGTNKAIHWHNILRIAQQWKPDLIHVHFAWHLEYVIPLADILNIPIVFTAHGSDILVDQGWERKISNPRIKEILCVSKSIMNRITESCPSVINKTSILNNAINPIFLEDTTPPAKRLSIVCIAGFVPIKNHQWLLSALKLLSSKQISYNCTFIGEGKTEESIKKQATKLELHTQFIGWQTEDKIKEAIDNSSVLVLPSVSEGFGMVLIEALARKRVPVVTDLPGTREALNNGKHGFLVPLNDIAALENAILNAHKECLNQGDNILHGRHYVETKFSDVAHASSLELIYSK</sequence>
<evidence type="ECO:0000313" key="3">
    <source>
        <dbReference type="EMBL" id="SIS47743.1"/>
    </source>
</evidence>
<organism evidence="3 4">
    <name type="scientific">Neptunomonas antarctica</name>
    <dbReference type="NCBI Taxonomy" id="619304"/>
    <lineage>
        <taxon>Bacteria</taxon>
        <taxon>Pseudomonadati</taxon>
        <taxon>Pseudomonadota</taxon>
        <taxon>Gammaproteobacteria</taxon>
        <taxon>Oceanospirillales</taxon>
        <taxon>Oceanospirillaceae</taxon>
        <taxon>Neptunomonas</taxon>
    </lineage>
</organism>
<dbReference type="AlphaFoldDB" id="A0A1N7JEF0"/>
<dbReference type="Pfam" id="PF00534">
    <property type="entry name" value="Glycos_transf_1"/>
    <property type="match status" value="1"/>
</dbReference>
<evidence type="ECO:0000259" key="1">
    <source>
        <dbReference type="Pfam" id="PF00534"/>
    </source>
</evidence>
<feature type="domain" description="Glycosyl transferase family 1" evidence="1">
    <location>
        <begin position="211"/>
        <end position="351"/>
    </location>
</feature>
<dbReference type="PANTHER" id="PTHR12526">
    <property type="entry name" value="GLYCOSYLTRANSFERASE"/>
    <property type="match status" value="1"/>
</dbReference>
<protein>
    <submittedName>
        <fullName evidence="3">Glycosyltransferase involved in cell wall bisynthesis</fullName>
    </submittedName>
</protein>
<dbReference type="CDD" id="cd03801">
    <property type="entry name" value="GT4_PimA-like"/>
    <property type="match status" value="1"/>
</dbReference>
<dbReference type="RefSeq" id="WP_054343155.1">
    <property type="nucleotide sequence ID" value="NZ_FTOE01000001.1"/>
</dbReference>
<gene>
    <name evidence="3" type="ORF">SAMN05421760_1011032</name>
</gene>
<dbReference type="GO" id="GO:0016757">
    <property type="term" value="F:glycosyltransferase activity"/>
    <property type="evidence" value="ECO:0007669"/>
    <property type="project" value="InterPro"/>
</dbReference>
<reference evidence="4" key="1">
    <citation type="submission" date="2017-01" db="EMBL/GenBank/DDBJ databases">
        <authorList>
            <person name="Varghese N."/>
            <person name="Submissions S."/>
        </authorList>
    </citation>
    <scope>NUCLEOTIDE SEQUENCE [LARGE SCALE GENOMIC DNA]</scope>
    <source>
        <strain evidence="4">DSM 22306</strain>
    </source>
</reference>
<dbReference type="InterPro" id="IPR001296">
    <property type="entry name" value="Glyco_trans_1"/>
</dbReference>
<proteinExistence type="predicted"/>
<evidence type="ECO:0000313" key="4">
    <source>
        <dbReference type="Proteomes" id="UP000185999"/>
    </source>
</evidence>
<name>A0A1N7JEF0_9GAMM</name>
<dbReference type="SUPFAM" id="SSF53756">
    <property type="entry name" value="UDP-Glycosyltransferase/glycogen phosphorylase"/>
    <property type="match status" value="1"/>
</dbReference>
<dbReference type="Pfam" id="PF13439">
    <property type="entry name" value="Glyco_transf_4"/>
    <property type="match status" value="1"/>
</dbReference>
<dbReference type="GO" id="GO:1901135">
    <property type="term" value="P:carbohydrate derivative metabolic process"/>
    <property type="evidence" value="ECO:0007669"/>
    <property type="project" value="UniProtKB-ARBA"/>
</dbReference>
<dbReference type="STRING" id="619304.SAMN05421760_1011032"/>
<keyword evidence="3" id="KW-0808">Transferase</keyword>
<dbReference type="InterPro" id="IPR028098">
    <property type="entry name" value="Glyco_trans_4-like_N"/>
</dbReference>
<keyword evidence="4" id="KW-1185">Reference proteome</keyword>
<accession>A0A1N7JEF0</accession>
<dbReference type="OrthoDB" id="4611853at2"/>